<dbReference type="Pfam" id="PF14022">
    <property type="entry name" value="DUF4238"/>
    <property type="match status" value="1"/>
</dbReference>
<name>A0A066WPE0_9FLAO</name>
<dbReference type="RefSeq" id="WP_152547374.1">
    <property type="nucleotide sequence ID" value="NZ_JNCA01000010.1"/>
</dbReference>
<dbReference type="AlphaFoldDB" id="A0A066WPE0"/>
<evidence type="ECO:0000313" key="1">
    <source>
        <dbReference type="EMBL" id="KDN55741.1"/>
    </source>
</evidence>
<accession>A0A066WPE0</accession>
<comment type="caution">
    <text evidence="1">The sequence shown here is derived from an EMBL/GenBank/DDBJ whole genome shotgun (WGS) entry which is preliminary data.</text>
</comment>
<sequence>MCTKRKHHYVWREYLRSWSCKEKIYSYIKSENKIVEPNLMGVAQQRFFYSLEEFSIEEELILNELVRQYSNSEASLKINLELLNIYTSYSRLKRLDKENTFETNSEKEIEKLAKILELVRTNLFEEFHSIIENYGKKVVKIKNFEDIQMFENDDDLFFTMIFLCSQFLRTKKMKTSLELVFNKSEFIIPKYTNILSLVFANSLAISLSQNENIKYIFYENETEIKFLTSDQPLMNLLINDKDENGKVKNFELYYPINPKVAIVIHFANQNLKYERIKIDTQKVTILNDFLFEYAEEFVFADNEEQLIKYKNRR</sequence>
<dbReference type="EMBL" id="JNCA01000010">
    <property type="protein sequence ID" value="KDN55741.1"/>
    <property type="molecule type" value="Genomic_DNA"/>
</dbReference>
<dbReference type="InterPro" id="IPR025332">
    <property type="entry name" value="DUF4238"/>
</dbReference>
<protein>
    <recommendedName>
        <fullName evidence="3">DUF4238 domain-containing protein</fullName>
    </recommendedName>
</protein>
<evidence type="ECO:0000313" key="2">
    <source>
        <dbReference type="Proteomes" id="UP000027064"/>
    </source>
</evidence>
<gene>
    <name evidence="1" type="ORF">FEM21_11320</name>
</gene>
<dbReference type="Proteomes" id="UP000027064">
    <property type="component" value="Unassembled WGS sequence"/>
</dbReference>
<dbReference type="eggNOG" id="ENOG5032XNR">
    <property type="taxonomic scope" value="Bacteria"/>
</dbReference>
<dbReference type="STRING" id="1492738.FEM21_11320"/>
<keyword evidence="2" id="KW-1185">Reference proteome</keyword>
<reference evidence="1 2" key="1">
    <citation type="submission" date="2014-05" db="EMBL/GenBank/DDBJ databases">
        <title>Genome Sequence of Flavobacterium sp. EM1321.</title>
        <authorList>
            <person name="Shin S.-K."/>
            <person name="Yi H."/>
        </authorList>
    </citation>
    <scope>NUCLEOTIDE SEQUENCE [LARGE SCALE GENOMIC DNA]</scope>
    <source>
        <strain evidence="1 2">EM1321</strain>
    </source>
</reference>
<organism evidence="1 2">
    <name type="scientific">Flavobacterium seoulense</name>
    <dbReference type="NCBI Taxonomy" id="1492738"/>
    <lineage>
        <taxon>Bacteria</taxon>
        <taxon>Pseudomonadati</taxon>
        <taxon>Bacteroidota</taxon>
        <taxon>Flavobacteriia</taxon>
        <taxon>Flavobacteriales</taxon>
        <taxon>Flavobacteriaceae</taxon>
        <taxon>Flavobacterium</taxon>
    </lineage>
</organism>
<evidence type="ECO:0008006" key="3">
    <source>
        <dbReference type="Google" id="ProtNLM"/>
    </source>
</evidence>
<dbReference type="OrthoDB" id="581042at2"/>
<dbReference type="PATRIC" id="fig|1492738.3.peg.1124"/>
<proteinExistence type="predicted"/>